<comment type="caution">
    <text evidence="1">The sequence shown here is derived from an EMBL/GenBank/DDBJ whole genome shotgun (WGS) entry which is preliminary data.</text>
</comment>
<dbReference type="EMBL" id="VSSQ01101391">
    <property type="protein sequence ID" value="MPN43161.1"/>
    <property type="molecule type" value="Genomic_DNA"/>
</dbReference>
<name>A0A645HVS3_9ZZZZ</name>
<evidence type="ECO:0000313" key="1">
    <source>
        <dbReference type="EMBL" id="MPN43161.1"/>
    </source>
</evidence>
<accession>A0A645HVS3</accession>
<dbReference type="AlphaFoldDB" id="A0A645HVS3"/>
<gene>
    <name evidence="1" type="ORF">SDC9_190720</name>
</gene>
<organism evidence="1">
    <name type="scientific">bioreactor metagenome</name>
    <dbReference type="NCBI Taxonomy" id="1076179"/>
    <lineage>
        <taxon>unclassified sequences</taxon>
        <taxon>metagenomes</taxon>
        <taxon>ecological metagenomes</taxon>
    </lineage>
</organism>
<sequence length="143" mass="16934">MDKEDQIWFLNQFVKIYKEEFASFSFKIQSETFVGKGMSRYPSKKSLKLFTDSSIDINDFIFLINFVVYKDLCWSEKIEVSDFYRRTLCKYITLTDYYSSKHERSKSFLESIGYPLEKKRPVDKAGGNKILVQIETFDISLYG</sequence>
<reference evidence="1" key="1">
    <citation type="submission" date="2019-08" db="EMBL/GenBank/DDBJ databases">
        <authorList>
            <person name="Kucharzyk K."/>
            <person name="Murdoch R.W."/>
            <person name="Higgins S."/>
            <person name="Loffler F."/>
        </authorList>
    </citation>
    <scope>NUCLEOTIDE SEQUENCE</scope>
</reference>
<protein>
    <submittedName>
        <fullName evidence="1">Uncharacterized protein</fullName>
    </submittedName>
</protein>
<proteinExistence type="predicted"/>